<sequence length="760" mass="89646">MSRQWGTPYTFKFVIEAKKTLEVLKLPDKGDKFKIKTLLKGNGEFIKQIRNYIIHRDLSYGVISNGHQFIIGKFVNTDGSSWEENECYVFQTLDKIEKNFIAFYGLLSKESILHNGRIKLFEDSHIGKRIAKSSQIDKRDEELIRNDLSAHIVPIISQIFREIDNPDELNNYETLKACYIKNEDVEKHNSELNILFEDNPPTFDARVLRVRNTENTQKQIKEAICQQQNNIFDPIIIIGGKGVGKTTFIKYFTEVILTKDIKRNRPILYLDFRNYTKQQIQDTKTIYANILNQLYEKYTDLNLSNFNILRTIYQKEIQRKIDGIWNPFKDKKEVLDSKISTFLEELLKDNIENLIKVSKYLISKCRKKLCVIFDNADQLDGESQKEVFLLAQSIHRNVDCLVIISLREGYFYRWKNKPPFDAYHSNIFHITAPSYREVLKKRLEYVIKNFNFNNIKEIKGYNNNKLFELSGSCLSNLFKSLYKTLFNVGNSEVLRFLEETSYPNIRDGLEKFNLFLISGHTKIVDYMMSDSYNIPIWEFIKSVALESKYYYQHENHSCIYNMFNPCKNNKNHFTKIRLLNYLYNIAESTSYKEHYTVCDYHINLFIKAGYTKEIILNELSELLEFKLIETKNLSSDIEDDSNLYENSEIKITQAGIYYIKELINRFHYIDLVLQDTPIYDDQYYEQLLNVFPQSDHSGNRDINARVNCVKIFLDYLKKQEILDHTRNELNLGEKALDLQIVDSIYNGGLKHDLERIKVKT</sequence>
<protein>
    <recommendedName>
        <fullName evidence="3">Orc1-like AAA ATPase domain-containing protein</fullName>
    </recommendedName>
</protein>
<proteinExistence type="predicted"/>
<dbReference type="SUPFAM" id="SSF52540">
    <property type="entry name" value="P-loop containing nucleoside triphosphate hydrolases"/>
    <property type="match status" value="1"/>
</dbReference>
<comment type="caution">
    <text evidence="1">The sequence shown here is derived from an EMBL/GenBank/DDBJ whole genome shotgun (WGS) entry which is preliminary data.</text>
</comment>
<evidence type="ECO:0008006" key="3">
    <source>
        <dbReference type="Google" id="ProtNLM"/>
    </source>
</evidence>
<reference evidence="2" key="1">
    <citation type="journal article" date="2015" name="Genome Announc.">
        <title>Draft Genome Sequence of an Anaerobic Ammonium-Oxidizing Bacterium, "Candidatus Brocadia sinica".</title>
        <authorList>
            <person name="Oshiki M."/>
            <person name="Shinyako-Hata K."/>
            <person name="Satoh H."/>
            <person name="Okabe S."/>
        </authorList>
    </citation>
    <scope>NUCLEOTIDE SEQUENCE [LARGE SCALE GENOMIC DNA]</scope>
    <source>
        <strain evidence="2">JPN1</strain>
    </source>
</reference>
<dbReference type="EMBL" id="BAFN01000001">
    <property type="protein sequence ID" value="GAN32862.1"/>
    <property type="molecule type" value="Genomic_DNA"/>
</dbReference>
<accession>A0ABQ0JVT0</accession>
<dbReference type="Proteomes" id="UP000032309">
    <property type="component" value="Unassembled WGS sequence"/>
</dbReference>
<evidence type="ECO:0000313" key="2">
    <source>
        <dbReference type="Proteomes" id="UP000032309"/>
    </source>
</evidence>
<dbReference type="RefSeq" id="WP_052562948.1">
    <property type="nucleotide sequence ID" value="NZ_BAFN01000001.1"/>
</dbReference>
<name>A0ABQ0JVT0_9BACT</name>
<gene>
    <name evidence="1" type="ORF">BROSI_A1377</name>
</gene>
<dbReference type="Gene3D" id="3.40.50.300">
    <property type="entry name" value="P-loop containing nucleotide triphosphate hydrolases"/>
    <property type="match status" value="1"/>
</dbReference>
<organism evidence="1 2">
    <name type="scientific">Candidatus Brocadia sinica JPN1</name>
    <dbReference type="NCBI Taxonomy" id="1197129"/>
    <lineage>
        <taxon>Bacteria</taxon>
        <taxon>Pseudomonadati</taxon>
        <taxon>Planctomycetota</taxon>
        <taxon>Candidatus Brocadiia</taxon>
        <taxon>Candidatus Brocadiales</taxon>
        <taxon>Candidatus Brocadiaceae</taxon>
        <taxon>Candidatus Brocadia</taxon>
    </lineage>
</organism>
<evidence type="ECO:0000313" key="1">
    <source>
        <dbReference type="EMBL" id="GAN32862.1"/>
    </source>
</evidence>
<dbReference type="InterPro" id="IPR027417">
    <property type="entry name" value="P-loop_NTPase"/>
</dbReference>
<keyword evidence="2" id="KW-1185">Reference proteome</keyword>